<dbReference type="STRING" id="927083.DB32_002951"/>
<name>A0A0F6W2S1_9BACT</name>
<protein>
    <recommendedName>
        <fullName evidence="3">YbjN domain-containing protein</fullName>
    </recommendedName>
</protein>
<evidence type="ECO:0008006" key="3">
    <source>
        <dbReference type="Google" id="ProtNLM"/>
    </source>
</evidence>
<gene>
    <name evidence="1" type="ORF">DB32_002951</name>
</gene>
<accession>A0A0F6W2S1</accession>
<sequence>MLGIAMLLLGVAVGRLVDVVPALAQEGTEEAPARATETVPEGQPRYLAAMRTELEHMGIEGFACNATDAQRATCELTQRGPSSQREFRIRTAYSDRTDTVYVYVERFLVAPQDAPTTDAVMRRLMELNWQMLLGKLEWDPSDGEVRLAMVLNTDSNFDRRAFRSAIRGIVQLADRYWSELDRVQRGS</sequence>
<dbReference type="KEGG" id="samy:DB32_002951"/>
<dbReference type="InterPro" id="IPR019660">
    <property type="entry name" value="Put_sensory_transdc_reg_YbjN"/>
</dbReference>
<dbReference type="Pfam" id="PF10722">
    <property type="entry name" value="YbjN"/>
    <property type="match status" value="1"/>
</dbReference>
<evidence type="ECO:0000313" key="2">
    <source>
        <dbReference type="Proteomes" id="UP000034883"/>
    </source>
</evidence>
<evidence type="ECO:0000313" key="1">
    <source>
        <dbReference type="EMBL" id="AKF05802.1"/>
    </source>
</evidence>
<proteinExistence type="predicted"/>
<reference evidence="1 2" key="1">
    <citation type="submission" date="2015-03" db="EMBL/GenBank/DDBJ databases">
        <title>Genome assembly of Sandaracinus amylolyticus DSM 53668.</title>
        <authorList>
            <person name="Sharma G."/>
            <person name="Subramanian S."/>
        </authorList>
    </citation>
    <scope>NUCLEOTIDE SEQUENCE [LARGE SCALE GENOMIC DNA]</scope>
    <source>
        <strain evidence="1 2">DSM 53668</strain>
    </source>
</reference>
<dbReference type="Proteomes" id="UP000034883">
    <property type="component" value="Chromosome"/>
</dbReference>
<organism evidence="1 2">
    <name type="scientific">Sandaracinus amylolyticus</name>
    <dbReference type="NCBI Taxonomy" id="927083"/>
    <lineage>
        <taxon>Bacteria</taxon>
        <taxon>Pseudomonadati</taxon>
        <taxon>Myxococcota</taxon>
        <taxon>Polyangia</taxon>
        <taxon>Polyangiales</taxon>
        <taxon>Sandaracinaceae</taxon>
        <taxon>Sandaracinus</taxon>
    </lineage>
</organism>
<dbReference type="EMBL" id="CP011125">
    <property type="protein sequence ID" value="AKF05802.1"/>
    <property type="molecule type" value="Genomic_DNA"/>
</dbReference>
<keyword evidence="2" id="KW-1185">Reference proteome</keyword>
<dbReference type="Gene3D" id="3.30.1460.10">
    <property type="match status" value="1"/>
</dbReference>
<dbReference type="AlphaFoldDB" id="A0A0F6W2S1"/>